<reference evidence="3 4" key="1">
    <citation type="submission" date="2022-09" db="EMBL/GenBank/DDBJ databases">
        <title>Complete genome sequence of Janibacter terrae strain COS04-44, PCL-degrading bacteria isolated from oil spilled coast.</title>
        <authorList>
            <person name="Park H."/>
            <person name="Kim J.Y."/>
            <person name="An S.H."/>
            <person name="Lee C.M."/>
            <person name="Weon H.-Y."/>
        </authorList>
    </citation>
    <scope>NUCLEOTIDE SEQUENCE [LARGE SCALE GENOMIC DNA]</scope>
    <source>
        <strain evidence="3 4">COS04-44</strain>
    </source>
</reference>
<accession>A0ABZ2FE67</accession>
<evidence type="ECO:0000313" key="4">
    <source>
        <dbReference type="Proteomes" id="UP001381003"/>
    </source>
</evidence>
<gene>
    <name evidence="3" type="ORF">N5P18_12340</name>
</gene>
<keyword evidence="4" id="KW-1185">Reference proteome</keyword>
<evidence type="ECO:0008006" key="5">
    <source>
        <dbReference type="Google" id="ProtNLM"/>
    </source>
</evidence>
<dbReference type="EMBL" id="CP104874">
    <property type="protein sequence ID" value="WWF04472.1"/>
    <property type="molecule type" value="Genomic_DNA"/>
</dbReference>
<evidence type="ECO:0000256" key="1">
    <source>
        <dbReference type="SAM" id="MobiDB-lite"/>
    </source>
</evidence>
<feature type="transmembrane region" description="Helical" evidence="2">
    <location>
        <begin position="217"/>
        <end position="238"/>
    </location>
</feature>
<keyword evidence="2" id="KW-0472">Membrane</keyword>
<keyword evidence="2" id="KW-1133">Transmembrane helix</keyword>
<keyword evidence="2" id="KW-0812">Transmembrane</keyword>
<evidence type="ECO:0000313" key="3">
    <source>
        <dbReference type="EMBL" id="WWF04472.1"/>
    </source>
</evidence>
<name>A0ABZ2FE67_9MICO</name>
<feature type="region of interest" description="Disordered" evidence="1">
    <location>
        <begin position="195"/>
        <end position="214"/>
    </location>
</feature>
<sequence length="254" mass="25960">MTGPSRGVRRPSVSSAAILVVTAGVAAAVTWSGTAGWSPATVRATADVNIAPIIGTFSNYEVATHAADFTSAYGDDVGTGDVAGDPDAPGAFVDSSRVGNGTIIRVTYVASTADAAESGLRRQVRHALDEVSDGIEQQLDADVAGAELARKSLESEGGRGPAFPADTAALNRVGEIVADATSSLKSIQVAQRRNADRASSLQVDTSPMSTTSTRARASVAGGLAALVLTGGALALLTVRRRRRHEERGDTRSSA</sequence>
<dbReference type="Proteomes" id="UP001381003">
    <property type="component" value="Chromosome"/>
</dbReference>
<protein>
    <recommendedName>
        <fullName evidence="5">DUF4349 domain-containing protein</fullName>
    </recommendedName>
</protein>
<organism evidence="3 4">
    <name type="scientific">Janibacter terrae</name>
    <dbReference type="NCBI Taxonomy" id="103817"/>
    <lineage>
        <taxon>Bacteria</taxon>
        <taxon>Bacillati</taxon>
        <taxon>Actinomycetota</taxon>
        <taxon>Actinomycetes</taxon>
        <taxon>Micrococcales</taxon>
        <taxon>Intrasporangiaceae</taxon>
        <taxon>Janibacter</taxon>
    </lineage>
</organism>
<proteinExistence type="predicted"/>
<dbReference type="RefSeq" id="WP_068322592.1">
    <property type="nucleotide sequence ID" value="NZ_CP104874.1"/>
</dbReference>
<evidence type="ECO:0000256" key="2">
    <source>
        <dbReference type="SAM" id="Phobius"/>
    </source>
</evidence>